<reference evidence="1" key="2">
    <citation type="submission" date="2021-04" db="EMBL/GenBank/DDBJ databases">
        <authorList>
            <person name="Gilroy R."/>
        </authorList>
    </citation>
    <scope>NUCLEOTIDE SEQUENCE</scope>
    <source>
        <strain evidence="1">CHK188-5543</strain>
    </source>
</reference>
<accession>A0A9D1WSJ8</accession>
<dbReference type="AlphaFoldDB" id="A0A9D1WSJ8"/>
<sequence length="367" mass="40718">MDTGSYQFKSLEEKYGGFRAPAFEISLGGTKLDSSKFHFSSITVDIDAGQQAGGCSFTVEAQYDYEGTKWQNSLLDLVQVGESIEIKAGYVEKKAVFFGFVDDFTINYTAQAAPNITVNGIDAKGFLMNARDRKYMSEKSTSVVVKEILNDCVSKGYAKKVKVGTIQRDFSAELIQEDIDDYHFLLMLAQIYNFTFMVVNGEIIFDNLMKQTKSILELTMGVSLLTFSKTVSLRDQVGKVVVYGIDPKTMKPISGEADDTSVSGDGKEAGDFARGFNSIVEKEINFFVQTPEECKELAQARFDQRAFSFVTGVGRCIGIPELIPGRYITLKGFDKSAAAEYFISKVTHEFNEDGYYTTFTVKGAKSK</sequence>
<reference evidence="1" key="1">
    <citation type="journal article" date="2021" name="PeerJ">
        <title>Extensive microbial diversity within the chicken gut microbiome revealed by metagenomics and culture.</title>
        <authorList>
            <person name="Gilroy R."/>
            <person name="Ravi A."/>
            <person name="Getino M."/>
            <person name="Pursley I."/>
            <person name="Horton D.L."/>
            <person name="Alikhan N.F."/>
            <person name="Baker D."/>
            <person name="Gharbi K."/>
            <person name="Hall N."/>
            <person name="Watson M."/>
            <person name="Adriaenssens E.M."/>
            <person name="Foster-Nyarko E."/>
            <person name="Jarju S."/>
            <person name="Secka A."/>
            <person name="Antonio M."/>
            <person name="Oren A."/>
            <person name="Chaudhuri R.R."/>
            <person name="La Ragione R."/>
            <person name="Hildebrand F."/>
            <person name="Pallen M.J."/>
        </authorList>
    </citation>
    <scope>NUCLEOTIDE SEQUENCE</scope>
    <source>
        <strain evidence="1">CHK188-5543</strain>
    </source>
</reference>
<organism evidence="1 2">
    <name type="scientific">Candidatus Anaerotruncus excrementipullorum</name>
    <dbReference type="NCBI Taxonomy" id="2838465"/>
    <lineage>
        <taxon>Bacteria</taxon>
        <taxon>Bacillati</taxon>
        <taxon>Bacillota</taxon>
        <taxon>Clostridia</taxon>
        <taxon>Eubacteriales</taxon>
        <taxon>Oscillospiraceae</taxon>
        <taxon>Anaerotruncus</taxon>
    </lineage>
</organism>
<evidence type="ECO:0000313" key="1">
    <source>
        <dbReference type="EMBL" id="HIX66364.1"/>
    </source>
</evidence>
<evidence type="ECO:0008006" key="3">
    <source>
        <dbReference type="Google" id="ProtNLM"/>
    </source>
</evidence>
<dbReference type="Proteomes" id="UP000886800">
    <property type="component" value="Unassembled WGS sequence"/>
</dbReference>
<dbReference type="EMBL" id="DXES01000189">
    <property type="protein sequence ID" value="HIX66364.1"/>
    <property type="molecule type" value="Genomic_DNA"/>
</dbReference>
<comment type="caution">
    <text evidence="1">The sequence shown here is derived from an EMBL/GenBank/DDBJ whole genome shotgun (WGS) entry which is preliminary data.</text>
</comment>
<proteinExistence type="predicted"/>
<evidence type="ECO:0000313" key="2">
    <source>
        <dbReference type="Proteomes" id="UP000886800"/>
    </source>
</evidence>
<dbReference type="SUPFAM" id="SSF69279">
    <property type="entry name" value="Phage tail proteins"/>
    <property type="match status" value="1"/>
</dbReference>
<name>A0A9D1WSJ8_9FIRM</name>
<gene>
    <name evidence="1" type="ORF">H9736_08965</name>
</gene>
<protein>
    <recommendedName>
        <fullName evidence="3">Phage late control D family protein</fullName>
    </recommendedName>
</protein>